<sequence>ISAQNSEDGLVLQNTWNMKSGKWYEWVAGLRTTPELWERRILSKQIGLEFHSFFCLKAYAVPVTGDSYYEQSEDPRALSSAAFQMMLISSRDLLS</sequence>
<comment type="caution">
    <text evidence="1">The sequence shown here is derived from an EMBL/GenBank/DDBJ whole genome shotgun (WGS) entry which is preliminary data.</text>
</comment>
<dbReference type="AlphaFoldDB" id="A0AAV4T050"/>
<keyword evidence="2" id="KW-1185">Reference proteome</keyword>
<proteinExistence type="predicted"/>
<accession>A0AAV4T050</accession>
<reference evidence="1 2" key="1">
    <citation type="submission" date="2021-06" db="EMBL/GenBank/DDBJ databases">
        <title>Caerostris darwini draft genome.</title>
        <authorList>
            <person name="Kono N."/>
            <person name="Arakawa K."/>
        </authorList>
    </citation>
    <scope>NUCLEOTIDE SEQUENCE [LARGE SCALE GENOMIC DNA]</scope>
</reference>
<dbReference type="EMBL" id="BPLQ01008551">
    <property type="protein sequence ID" value="GIY38135.1"/>
    <property type="molecule type" value="Genomic_DNA"/>
</dbReference>
<feature type="non-terminal residue" evidence="1">
    <location>
        <position position="1"/>
    </location>
</feature>
<name>A0AAV4T050_9ARAC</name>
<protein>
    <submittedName>
        <fullName evidence="1">Uncharacterized protein</fullName>
    </submittedName>
</protein>
<organism evidence="1 2">
    <name type="scientific">Caerostris darwini</name>
    <dbReference type="NCBI Taxonomy" id="1538125"/>
    <lineage>
        <taxon>Eukaryota</taxon>
        <taxon>Metazoa</taxon>
        <taxon>Ecdysozoa</taxon>
        <taxon>Arthropoda</taxon>
        <taxon>Chelicerata</taxon>
        <taxon>Arachnida</taxon>
        <taxon>Araneae</taxon>
        <taxon>Araneomorphae</taxon>
        <taxon>Entelegynae</taxon>
        <taxon>Araneoidea</taxon>
        <taxon>Araneidae</taxon>
        <taxon>Caerostris</taxon>
    </lineage>
</organism>
<evidence type="ECO:0000313" key="1">
    <source>
        <dbReference type="EMBL" id="GIY38135.1"/>
    </source>
</evidence>
<evidence type="ECO:0000313" key="2">
    <source>
        <dbReference type="Proteomes" id="UP001054837"/>
    </source>
</evidence>
<gene>
    <name evidence="1" type="ORF">CDAR_301701</name>
</gene>
<dbReference type="Proteomes" id="UP001054837">
    <property type="component" value="Unassembled WGS sequence"/>
</dbReference>